<sequence>MSFSVEWYTPDGKSGQTTKFGNRSIKDVVQEVFLEREEIVGRTHWAQIWTGAPGTATDLISHGGFDNHCQSGYTYIIAFSNVPVADAMILMPPQRPTPASIQLPVRTRTASVPASNTCRILVQGNFFDDFEETFLIDPRKPPHPVKRKVTQIYNEKLDKQRDEEYQVFAEVKKDDRILDLSTNPNLEAGVMYCFDYDQELHFQQVPSHGMLLNRTIQRPSTEIEITARININSPTGSSSIELQLKLKPLYTVNSMVNLCHHLLKKELASVGSPLYVCVTDENSNEFLYAENPVVAQGTYQVTFAHAVMKNFLSNNAFAFVPTSVNSASNFGSTSSQSEPNPIVRNGSSQQRINPKATIVIPVKMKIVASGHLKTYDLGINLKPPYTVENLVSLCVYLLKKRRAPIYDIHYACVTDVASESTLEQRESVSANNTYEIVFVPPHMALGTTAFPISPSNATLHSNFGSTMSLASETIAKTANSKKPKKAETNKKSSSAPTNNQLKIPNLNNLTIQEPENTVDFDTENLIQVERPPFPTIPLSIPCPNAGCAKDKKTWNCIECEEPLVYGFDDFVYCKCGRLALEALRFKCANHKRHVPYRHIADEMHQIPLKKYNILVLGASGVGKSTWINGLVNYITYSSFKDADEGVLHILIPAKVFGQGNKEVTLGNEEDSNEQLTSGDSHTQKPKAYTFMFEGNQFSIIDVPGFGDSRGMVVDRRNLQMVMQELQYYEEIHAICYLSKSNGTRLTTEAQYILGSLTTQLHKESVRNLLFCFTYSDRGTDSAGDNRRILQNYFNDFNSDNGISINLCRDNMFYFENQAIEYLGCKKANENPAFDERKAVQAFTLSQEHTKRLLRRVTELPSHNTRMMLSINEARRIINTLTPILAKVTESIKTNEHMLQRQEEELSNIQETEVETRKHLMMKQVALNAVKIDYPRTVCQGEGCFKTIPIPNSDHSQIFNEQVCHGHCYLSDVPENTTNHPGLRSCAAMKGEYCRYCNHHYSTHLHIKCIQELVVKEVENPAAKRRLEQSFSEKIAVADLISGLREEQDSHKQEEQVIRKICVKFCWFLTEKSLRDTNDAYMDMLVQAMEIERVCNYRNGNKYAELEQSLNMYQEEKRLFAELQNGVDGEQLSEYDIDALKQELIALRINGSAIKQNLDIIEEQDRQYKRENVTVFNP</sequence>
<evidence type="ECO:0000259" key="3">
    <source>
        <dbReference type="Pfam" id="PF26633"/>
    </source>
</evidence>
<dbReference type="PANTHER" id="PTHR32046">
    <property type="entry name" value="G DOMAIN-CONTAINING PROTEIN"/>
    <property type="match status" value="1"/>
</dbReference>
<feature type="region of interest" description="Disordered" evidence="2">
    <location>
        <begin position="476"/>
        <end position="502"/>
    </location>
</feature>
<keyword evidence="1" id="KW-0175">Coiled coil</keyword>
<evidence type="ECO:0000256" key="1">
    <source>
        <dbReference type="SAM" id="Coils"/>
    </source>
</evidence>
<keyword evidence="5" id="KW-1185">Reference proteome</keyword>
<dbReference type="AlphaFoldDB" id="A0AA39ISZ6"/>
<comment type="caution">
    <text evidence="4">The sequence shown here is derived from an EMBL/GenBank/DDBJ whole genome shotgun (WGS) entry which is preliminary data.</text>
</comment>
<evidence type="ECO:0000256" key="2">
    <source>
        <dbReference type="SAM" id="MobiDB-lite"/>
    </source>
</evidence>
<dbReference type="InterPro" id="IPR058519">
    <property type="entry name" value="DUF8206"/>
</dbReference>
<name>A0AA39ISZ6_9BILA</name>
<proteinExistence type="predicted"/>
<feature type="compositionally biased region" description="Polar residues" evidence="2">
    <location>
        <begin position="491"/>
        <end position="502"/>
    </location>
</feature>
<feature type="domain" description="DUF8206" evidence="3">
    <location>
        <begin position="930"/>
        <end position="1007"/>
    </location>
</feature>
<dbReference type="SUPFAM" id="SSF52540">
    <property type="entry name" value="P-loop containing nucleoside triphosphate hydrolases"/>
    <property type="match status" value="1"/>
</dbReference>
<evidence type="ECO:0000313" key="4">
    <source>
        <dbReference type="EMBL" id="KAK0429134.1"/>
    </source>
</evidence>
<organism evidence="4 5">
    <name type="scientific">Steinernema hermaphroditum</name>
    <dbReference type="NCBI Taxonomy" id="289476"/>
    <lineage>
        <taxon>Eukaryota</taxon>
        <taxon>Metazoa</taxon>
        <taxon>Ecdysozoa</taxon>
        <taxon>Nematoda</taxon>
        <taxon>Chromadorea</taxon>
        <taxon>Rhabditida</taxon>
        <taxon>Tylenchina</taxon>
        <taxon>Panagrolaimomorpha</taxon>
        <taxon>Strongyloidoidea</taxon>
        <taxon>Steinernematidae</taxon>
        <taxon>Steinernema</taxon>
    </lineage>
</organism>
<feature type="coiled-coil region" evidence="1">
    <location>
        <begin position="884"/>
        <end position="918"/>
    </location>
</feature>
<protein>
    <recommendedName>
        <fullName evidence="3">DUF8206 domain-containing protein</fullName>
    </recommendedName>
</protein>
<dbReference type="Proteomes" id="UP001175271">
    <property type="component" value="Unassembled WGS sequence"/>
</dbReference>
<dbReference type="EMBL" id="JAUCMV010000001">
    <property type="protein sequence ID" value="KAK0429134.1"/>
    <property type="molecule type" value="Genomic_DNA"/>
</dbReference>
<dbReference type="Gene3D" id="3.40.50.300">
    <property type="entry name" value="P-loop containing nucleotide triphosphate hydrolases"/>
    <property type="match status" value="1"/>
</dbReference>
<gene>
    <name evidence="4" type="ORF">QR680_011215</name>
</gene>
<accession>A0AA39ISZ6</accession>
<dbReference type="Pfam" id="PF26633">
    <property type="entry name" value="DUF8206"/>
    <property type="match status" value="1"/>
</dbReference>
<evidence type="ECO:0000313" key="5">
    <source>
        <dbReference type="Proteomes" id="UP001175271"/>
    </source>
</evidence>
<dbReference type="InterPro" id="IPR027417">
    <property type="entry name" value="P-loop_NTPase"/>
</dbReference>
<dbReference type="PANTHER" id="PTHR32046:SF11">
    <property type="entry name" value="IMMUNE-ASSOCIATED NUCLEOTIDE-BINDING PROTEIN 10-LIKE"/>
    <property type="match status" value="1"/>
</dbReference>
<reference evidence="4" key="1">
    <citation type="submission" date="2023-06" db="EMBL/GenBank/DDBJ databases">
        <title>Genomic analysis of the entomopathogenic nematode Steinernema hermaphroditum.</title>
        <authorList>
            <person name="Schwarz E.M."/>
            <person name="Heppert J.K."/>
            <person name="Baniya A."/>
            <person name="Schwartz H.T."/>
            <person name="Tan C.-H."/>
            <person name="Antoshechkin I."/>
            <person name="Sternberg P.W."/>
            <person name="Goodrich-Blair H."/>
            <person name="Dillman A.R."/>
        </authorList>
    </citation>
    <scope>NUCLEOTIDE SEQUENCE</scope>
    <source>
        <strain evidence="4">PS9179</strain>
        <tissue evidence="4">Whole animal</tissue>
    </source>
</reference>